<name>A0A0E9XB76_ANGAN</name>
<organism evidence="1">
    <name type="scientific">Anguilla anguilla</name>
    <name type="common">European freshwater eel</name>
    <name type="synonym">Muraena anguilla</name>
    <dbReference type="NCBI Taxonomy" id="7936"/>
    <lineage>
        <taxon>Eukaryota</taxon>
        <taxon>Metazoa</taxon>
        <taxon>Chordata</taxon>
        <taxon>Craniata</taxon>
        <taxon>Vertebrata</taxon>
        <taxon>Euteleostomi</taxon>
        <taxon>Actinopterygii</taxon>
        <taxon>Neopterygii</taxon>
        <taxon>Teleostei</taxon>
        <taxon>Anguilliformes</taxon>
        <taxon>Anguillidae</taxon>
        <taxon>Anguilla</taxon>
    </lineage>
</organism>
<reference evidence="1" key="1">
    <citation type="submission" date="2014-11" db="EMBL/GenBank/DDBJ databases">
        <authorList>
            <person name="Amaro Gonzalez C."/>
        </authorList>
    </citation>
    <scope>NUCLEOTIDE SEQUENCE</scope>
</reference>
<accession>A0A0E9XB76</accession>
<dbReference type="AlphaFoldDB" id="A0A0E9XB76"/>
<reference evidence="1" key="2">
    <citation type="journal article" date="2015" name="Fish Shellfish Immunol.">
        <title>Early steps in the European eel (Anguilla anguilla)-Vibrio vulnificus interaction in the gills: Role of the RtxA13 toxin.</title>
        <authorList>
            <person name="Callol A."/>
            <person name="Pajuelo D."/>
            <person name="Ebbesson L."/>
            <person name="Teles M."/>
            <person name="MacKenzie S."/>
            <person name="Amaro C."/>
        </authorList>
    </citation>
    <scope>NUCLEOTIDE SEQUENCE</scope>
</reference>
<evidence type="ECO:0000313" key="1">
    <source>
        <dbReference type="EMBL" id="JAH99874.1"/>
    </source>
</evidence>
<dbReference type="EMBL" id="GBXM01008703">
    <property type="protein sequence ID" value="JAH99874.1"/>
    <property type="molecule type" value="Transcribed_RNA"/>
</dbReference>
<protein>
    <submittedName>
        <fullName evidence="1">Uncharacterized protein</fullName>
    </submittedName>
</protein>
<sequence length="46" mass="5451">MKTAGSETDDLNLVQINQRKKIPFLYRLVYSKLQKLGLIVRFVSYY</sequence>
<proteinExistence type="predicted"/>